<keyword evidence="3" id="KW-1185">Reference proteome</keyword>
<evidence type="ECO:0000313" key="2">
    <source>
        <dbReference type="EMBL" id="PWA16692.1"/>
    </source>
</evidence>
<feature type="region of interest" description="Disordered" evidence="1">
    <location>
        <begin position="417"/>
        <end position="456"/>
    </location>
</feature>
<sequence length="1004" mass="108485">MANTTTTQASYITVDAQVDECRENVPPRDPKAVDSSKLENAENFTFQLEEDGVDAFVSSTPASKNKTSDFQEKPSLSGVQSAVTPVLKDLNIQNKSASPEPFKLRNSPNPAVPSHFYAANCQKSTRDSKTQKNGEDFSMINDECLPEVTLSDLTSDSMLDLTMNDSVFPERQHATPQLYSKKTNSSHHQNGFYAKVDDSFQSDLSFRGIFNDYLQDITLLEVTRVSPVEHVSFRDMEHDGAASDHSDQIMTDKSDTITMEELSSTSGNSAQSSRQNSIKAALEVTQDVTLENSKSVSESGGQKVEKSQNPVDSTQVINITRDLCSSCDASTSVDISSSGTERSTHELCPEPRGNPDCIEAKMVTKESQRSPESETSCQKLEIYQSSDTLCIHAINITQENPPGCDTSVQTARLPAYMDKSSPELESESKDKPEELPTRCDTESTNKESQQTLKPDVSANGTFTVEQLSLQTISIVNNETLDLPPTNVSKAKDVEENGDQQTSVDSKTETSFVVHQSSCDAKETTFAIGQNATADRDRLQKSKLQIGSAIEETPAPLGQRNGTFDYKLPSQLNGTITLAEISSNDSHQSDLGSSSTSKARNATITFKDACSENNSSKLQTNEAAEPETKKDGSPNMTFKGAEPETKKNGSPNMTFEAAEPETKKDGSPNMTFEGAEPEIKKNGSPNMTFESAEPEIKKNGSPNMTFEAPLQPANVSIYLSQSDLSDFDENLVLRPQCLASSTPMVSIKMYTLETRREPGHILAAQKKLYGKTPTEPSNTVKPSNIIGDRKTFFKQPTAKNLYPSSKIASELLKRNPSAAATGLLVKQQRPDGEAAKSSAAPQEQEKNSSSYNLRSLASKLPAPSGLQRPQVSGIPVGVSRATLNLRAAPCSSSEKPSGPAAANSFTKMAPGKRHPLAKGDVFPVSKRKKTDTSTTEAPVSVSDATSGVKTGKRPTAGHRSAPDKSSRTDAAAAKTAASYDVIGRGRGLKQPAANPRAKHVKTQSQ</sequence>
<dbReference type="Proteomes" id="UP000250572">
    <property type="component" value="Unassembled WGS sequence"/>
</dbReference>
<feature type="compositionally biased region" description="Polar residues" evidence="1">
    <location>
        <begin position="610"/>
        <end position="621"/>
    </location>
</feature>
<protein>
    <submittedName>
        <fullName evidence="2">Uncharacterized protein</fullName>
    </submittedName>
</protein>
<evidence type="ECO:0000313" key="3">
    <source>
        <dbReference type="Proteomes" id="UP000250572"/>
    </source>
</evidence>
<organism evidence="2 3">
    <name type="scientific">Gambusia affinis</name>
    <name type="common">Western mosquitofish</name>
    <name type="synonym">Heterandria affinis</name>
    <dbReference type="NCBI Taxonomy" id="33528"/>
    <lineage>
        <taxon>Eukaryota</taxon>
        <taxon>Metazoa</taxon>
        <taxon>Chordata</taxon>
        <taxon>Craniata</taxon>
        <taxon>Vertebrata</taxon>
        <taxon>Euteleostomi</taxon>
        <taxon>Actinopterygii</taxon>
        <taxon>Neopterygii</taxon>
        <taxon>Teleostei</taxon>
        <taxon>Neoteleostei</taxon>
        <taxon>Acanthomorphata</taxon>
        <taxon>Ovalentaria</taxon>
        <taxon>Atherinomorphae</taxon>
        <taxon>Cyprinodontiformes</taxon>
        <taxon>Poeciliidae</taxon>
        <taxon>Poeciliinae</taxon>
        <taxon>Gambusia</taxon>
    </lineage>
</organism>
<comment type="caution">
    <text evidence="2">The sequence shown here is derived from an EMBL/GenBank/DDBJ whole genome shotgun (WGS) entry which is preliminary data.</text>
</comment>
<feature type="region of interest" description="Disordered" evidence="1">
    <location>
        <begin position="824"/>
        <end position="850"/>
    </location>
</feature>
<feature type="non-terminal residue" evidence="2">
    <location>
        <position position="1004"/>
    </location>
</feature>
<feature type="compositionally biased region" description="Basic and acidic residues" evidence="1">
    <location>
        <begin position="420"/>
        <end position="445"/>
    </location>
</feature>
<feature type="region of interest" description="Disordered" evidence="1">
    <location>
        <begin position="483"/>
        <end position="508"/>
    </location>
</feature>
<dbReference type="AlphaFoldDB" id="A0A315VCI8"/>
<feature type="region of interest" description="Disordered" evidence="1">
    <location>
        <begin position="886"/>
        <end position="1004"/>
    </location>
</feature>
<feature type="compositionally biased region" description="Polar residues" evidence="1">
    <location>
        <begin position="446"/>
        <end position="456"/>
    </location>
</feature>
<name>A0A315VCI8_GAMAF</name>
<feature type="region of interest" description="Disordered" evidence="1">
    <location>
        <begin position="291"/>
        <end position="310"/>
    </location>
</feature>
<gene>
    <name evidence="2" type="ORF">CCH79_00017466</name>
</gene>
<feature type="compositionally biased region" description="Polar residues" evidence="1">
    <location>
        <begin position="498"/>
        <end position="508"/>
    </location>
</feature>
<feature type="compositionally biased region" description="Polar residues" evidence="1">
    <location>
        <begin position="931"/>
        <end position="947"/>
    </location>
</feature>
<proteinExistence type="predicted"/>
<accession>A0A315VCI8</accession>
<feature type="compositionally biased region" description="Polar residues" evidence="1">
    <location>
        <begin position="291"/>
        <end position="300"/>
    </location>
</feature>
<feature type="compositionally biased region" description="Low complexity" evidence="1">
    <location>
        <begin position="967"/>
        <end position="976"/>
    </location>
</feature>
<evidence type="ECO:0000256" key="1">
    <source>
        <dbReference type="SAM" id="MobiDB-lite"/>
    </source>
</evidence>
<feature type="region of interest" description="Disordered" evidence="1">
    <location>
        <begin position="331"/>
        <end position="351"/>
    </location>
</feature>
<reference evidence="2 3" key="1">
    <citation type="journal article" date="2018" name="G3 (Bethesda)">
        <title>A High-Quality Reference Genome for the Invasive Mosquitofish Gambusia affinis Using a Chicago Library.</title>
        <authorList>
            <person name="Hoffberg S.L."/>
            <person name="Troendle N.J."/>
            <person name="Glenn T.C."/>
            <person name="Mahmud O."/>
            <person name="Louha S."/>
            <person name="Chalopin D."/>
            <person name="Bennetzen J.L."/>
            <person name="Mauricio R."/>
        </authorList>
    </citation>
    <scope>NUCLEOTIDE SEQUENCE [LARGE SCALE GENOMIC DNA]</scope>
    <source>
        <strain evidence="2">NE01/NJP1002.9</strain>
        <tissue evidence="2">Muscle</tissue>
    </source>
</reference>
<feature type="region of interest" description="Disordered" evidence="1">
    <location>
        <begin position="609"/>
        <end position="706"/>
    </location>
</feature>
<feature type="compositionally biased region" description="Polar residues" evidence="1">
    <location>
        <begin position="331"/>
        <end position="341"/>
    </location>
</feature>
<feature type="compositionally biased region" description="Basic residues" evidence="1">
    <location>
        <begin position="995"/>
        <end position="1004"/>
    </location>
</feature>
<dbReference type="EMBL" id="NHOQ01002480">
    <property type="protein sequence ID" value="PWA16692.1"/>
    <property type="molecule type" value="Genomic_DNA"/>
</dbReference>